<dbReference type="Gene3D" id="1.10.287.130">
    <property type="match status" value="1"/>
</dbReference>
<dbReference type="InterPro" id="IPR005467">
    <property type="entry name" value="His_kinase_dom"/>
</dbReference>
<dbReference type="SMART" id="SM00388">
    <property type="entry name" value="HisKA"/>
    <property type="match status" value="1"/>
</dbReference>
<feature type="domain" description="Histidine kinase" evidence="15">
    <location>
        <begin position="264"/>
        <end position="487"/>
    </location>
</feature>
<dbReference type="SUPFAM" id="SSF55874">
    <property type="entry name" value="ATPase domain of HSP90 chaperone/DNA topoisomerase II/histidine kinase"/>
    <property type="match status" value="1"/>
</dbReference>
<evidence type="ECO:0000256" key="8">
    <source>
        <dbReference type="ARBA" id="ARBA00022741"/>
    </source>
</evidence>
<evidence type="ECO:0000256" key="9">
    <source>
        <dbReference type="ARBA" id="ARBA00022777"/>
    </source>
</evidence>
<dbReference type="InterPro" id="IPR004358">
    <property type="entry name" value="Sig_transdc_His_kin-like_C"/>
</dbReference>
<dbReference type="SUPFAM" id="SSF47384">
    <property type="entry name" value="Homodimeric domain of signal transducing histidine kinase"/>
    <property type="match status" value="1"/>
</dbReference>
<dbReference type="RefSeq" id="WP_062277162.1">
    <property type="nucleotide sequence ID" value="NZ_DF968179.1"/>
</dbReference>
<name>A0A0K8P9E0_9CHLR</name>
<keyword evidence="13 14" id="KW-0472">Membrane</keyword>
<dbReference type="CDD" id="cd06225">
    <property type="entry name" value="HAMP"/>
    <property type="match status" value="1"/>
</dbReference>
<evidence type="ECO:0000256" key="2">
    <source>
        <dbReference type="ARBA" id="ARBA00004651"/>
    </source>
</evidence>
<keyword evidence="8" id="KW-0547">Nucleotide-binding</keyword>
<evidence type="ECO:0000256" key="6">
    <source>
        <dbReference type="ARBA" id="ARBA00022679"/>
    </source>
</evidence>
<reference evidence="17" key="1">
    <citation type="journal article" date="2015" name="Genome Announc.">
        <title>Draft Genome Sequence of Anaerolineae Strain TC1, a Novel Isolate from a Methanogenic Wastewater Treatment System.</title>
        <authorList>
            <person name="Matsuura N."/>
            <person name="Tourlousse D.M."/>
            <person name="Sun L."/>
            <person name="Toyonaga M."/>
            <person name="Kuroda K."/>
            <person name="Ohashi A."/>
            <person name="Cruz R."/>
            <person name="Yamaguchi T."/>
            <person name="Sekiguchi Y."/>
        </authorList>
    </citation>
    <scope>NUCLEOTIDE SEQUENCE [LARGE SCALE GENOMIC DNA]</scope>
    <source>
        <strain evidence="17">TC1</strain>
    </source>
</reference>
<dbReference type="EMBL" id="DF968179">
    <property type="protein sequence ID" value="GAP39236.1"/>
    <property type="molecule type" value="Genomic_DNA"/>
</dbReference>
<evidence type="ECO:0000256" key="12">
    <source>
        <dbReference type="ARBA" id="ARBA00023012"/>
    </source>
</evidence>
<dbReference type="PANTHER" id="PTHR45528">
    <property type="entry name" value="SENSOR HISTIDINE KINASE CPXA"/>
    <property type="match status" value="1"/>
</dbReference>
<accession>A0A0K8P9E0</accession>
<evidence type="ECO:0000256" key="13">
    <source>
        <dbReference type="ARBA" id="ARBA00023136"/>
    </source>
</evidence>
<evidence type="ECO:0000259" key="15">
    <source>
        <dbReference type="PROSITE" id="PS50109"/>
    </source>
</evidence>
<evidence type="ECO:0000259" key="16">
    <source>
        <dbReference type="PROSITE" id="PS50885"/>
    </source>
</evidence>
<evidence type="ECO:0000256" key="1">
    <source>
        <dbReference type="ARBA" id="ARBA00000085"/>
    </source>
</evidence>
<feature type="transmembrane region" description="Helical" evidence="14">
    <location>
        <begin position="183"/>
        <end position="204"/>
    </location>
</feature>
<keyword evidence="5" id="KW-0597">Phosphoprotein</keyword>
<dbReference type="GO" id="GO:0005524">
    <property type="term" value="F:ATP binding"/>
    <property type="evidence" value="ECO:0007669"/>
    <property type="project" value="UniProtKB-KW"/>
</dbReference>
<dbReference type="Proteomes" id="UP000053370">
    <property type="component" value="Unassembled WGS sequence"/>
</dbReference>
<dbReference type="AlphaFoldDB" id="A0A0K8P9E0"/>
<keyword evidence="12" id="KW-0902">Two-component regulatory system</keyword>
<organism evidence="17">
    <name type="scientific">Flexilinea flocculi</name>
    <dbReference type="NCBI Taxonomy" id="1678840"/>
    <lineage>
        <taxon>Bacteria</taxon>
        <taxon>Bacillati</taxon>
        <taxon>Chloroflexota</taxon>
        <taxon>Anaerolineae</taxon>
        <taxon>Anaerolineales</taxon>
        <taxon>Anaerolineaceae</taxon>
        <taxon>Flexilinea</taxon>
    </lineage>
</organism>
<dbReference type="InterPro" id="IPR003594">
    <property type="entry name" value="HATPase_dom"/>
</dbReference>
<dbReference type="Pfam" id="PF00672">
    <property type="entry name" value="HAMP"/>
    <property type="match status" value="1"/>
</dbReference>
<dbReference type="InterPro" id="IPR036097">
    <property type="entry name" value="HisK_dim/P_sf"/>
</dbReference>
<dbReference type="InterPro" id="IPR050398">
    <property type="entry name" value="HssS/ArlS-like"/>
</dbReference>
<dbReference type="Gene3D" id="6.10.340.10">
    <property type="match status" value="1"/>
</dbReference>
<dbReference type="Gene3D" id="3.30.565.10">
    <property type="entry name" value="Histidine kinase-like ATPase, C-terminal domain"/>
    <property type="match status" value="1"/>
</dbReference>
<keyword evidence="10" id="KW-0067">ATP-binding</keyword>
<comment type="catalytic activity">
    <reaction evidence="1">
        <text>ATP + protein L-histidine = ADP + protein N-phospho-L-histidine.</text>
        <dbReference type="EC" id="2.7.13.3"/>
    </reaction>
</comment>
<proteinExistence type="predicted"/>
<evidence type="ECO:0000256" key="7">
    <source>
        <dbReference type="ARBA" id="ARBA00022692"/>
    </source>
</evidence>
<evidence type="ECO:0000256" key="11">
    <source>
        <dbReference type="ARBA" id="ARBA00022989"/>
    </source>
</evidence>
<dbReference type="PRINTS" id="PR00344">
    <property type="entry name" value="BCTRLSENSOR"/>
</dbReference>
<protein>
    <recommendedName>
        <fullName evidence="3">histidine kinase</fullName>
        <ecNumber evidence="3">2.7.13.3</ecNumber>
    </recommendedName>
</protein>
<keyword evidence="9 17" id="KW-0418">Kinase</keyword>
<gene>
    <name evidence="17" type="ORF">ATC1_11158</name>
</gene>
<evidence type="ECO:0000256" key="5">
    <source>
        <dbReference type="ARBA" id="ARBA00022553"/>
    </source>
</evidence>
<dbReference type="EC" id="2.7.13.3" evidence="3"/>
<dbReference type="PANTHER" id="PTHR45528:SF1">
    <property type="entry name" value="SENSOR HISTIDINE KINASE CPXA"/>
    <property type="match status" value="1"/>
</dbReference>
<evidence type="ECO:0000313" key="17">
    <source>
        <dbReference type="EMBL" id="GAP39236.1"/>
    </source>
</evidence>
<dbReference type="STRING" id="1678840.ATC1_11158"/>
<dbReference type="InterPro" id="IPR036890">
    <property type="entry name" value="HATPase_C_sf"/>
</dbReference>
<evidence type="ECO:0000256" key="10">
    <source>
        <dbReference type="ARBA" id="ARBA00022840"/>
    </source>
</evidence>
<sequence>MRNSLIVKLLGAFLFVIAIGGAVIFTLMPKGIHNAFQYYSNRSSQMYANRLIPVLSAYYESYQSWDNVETDLFSTESDLAKPGMGGYGMGKNQNWNENRQGNGSIAVGMSSMEFRVILTDNKGIVVMDSQKEMNGNQISKSDLQRGLPVNAQDQQVGTLLVSPFINQQQNSLTDDFYSSMNKAIISSAGIAGAIAILLGSILFLQIISPIRKLKAAAMKISGGDLNQRVDIRTQDEFGELGKTFNKMAESLLTAEVQRRHLTADIAHELRTPLTAMQGTLEGIQDGILPFSKEQIAVLYSETLLLNRLVNDLRLISLSETGQLKLDFSEINIEELVKQVIDQIKPQADQKGITIINDFQGETTLTADADRIKQVLMNLIRNSLKYTLEGGMISIQVKSDIQQNNCEIVVQDTGSGVDPVDLPYIFDRFYRGDESRNRSSGGSGLGLAIVKNLVEAHGGKVWAESPIFHDQNQTGYGTRIVLTLPLLRTDQTARDVTILK</sequence>
<dbReference type="InterPro" id="IPR003660">
    <property type="entry name" value="HAMP_dom"/>
</dbReference>
<feature type="domain" description="HAMP" evidence="16">
    <location>
        <begin position="204"/>
        <end position="256"/>
    </location>
</feature>
<keyword evidence="6" id="KW-0808">Transferase</keyword>
<dbReference type="SUPFAM" id="SSF158472">
    <property type="entry name" value="HAMP domain-like"/>
    <property type="match status" value="1"/>
</dbReference>
<dbReference type="GO" id="GO:0000155">
    <property type="term" value="F:phosphorelay sensor kinase activity"/>
    <property type="evidence" value="ECO:0007669"/>
    <property type="project" value="InterPro"/>
</dbReference>
<evidence type="ECO:0000313" key="18">
    <source>
        <dbReference type="Proteomes" id="UP000053370"/>
    </source>
</evidence>
<dbReference type="CDD" id="cd00082">
    <property type="entry name" value="HisKA"/>
    <property type="match status" value="1"/>
</dbReference>
<dbReference type="OrthoDB" id="9800372at2"/>
<keyword evidence="7 14" id="KW-0812">Transmembrane</keyword>
<evidence type="ECO:0000256" key="3">
    <source>
        <dbReference type="ARBA" id="ARBA00012438"/>
    </source>
</evidence>
<keyword evidence="11 14" id="KW-1133">Transmembrane helix</keyword>
<evidence type="ECO:0000256" key="4">
    <source>
        <dbReference type="ARBA" id="ARBA00022475"/>
    </source>
</evidence>
<dbReference type="PROSITE" id="PS50109">
    <property type="entry name" value="HIS_KIN"/>
    <property type="match status" value="1"/>
</dbReference>
<dbReference type="FunFam" id="3.30.565.10:FF:000006">
    <property type="entry name" value="Sensor histidine kinase WalK"/>
    <property type="match status" value="1"/>
</dbReference>
<dbReference type="Pfam" id="PF00512">
    <property type="entry name" value="HisKA"/>
    <property type="match status" value="1"/>
</dbReference>
<keyword evidence="18" id="KW-1185">Reference proteome</keyword>
<dbReference type="InterPro" id="IPR003661">
    <property type="entry name" value="HisK_dim/P_dom"/>
</dbReference>
<evidence type="ECO:0000256" key="14">
    <source>
        <dbReference type="SAM" id="Phobius"/>
    </source>
</evidence>
<feature type="transmembrane region" description="Helical" evidence="14">
    <location>
        <begin position="6"/>
        <end position="28"/>
    </location>
</feature>
<keyword evidence="4" id="KW-1003">Cell membrane</keyword>
<dbReference type="GO" id="GO:0005886">
    <property type="term" value="C:plasma membrane"/>
    <property type="evidence" value="ECO:0007669"/>
    <property type="project" value="UniProtKB-SubCell"/>
</dbReference>
<comment type="subcellular location">
    <subcellularLocation>
        <location evidence="2">Cell membrane</location>
        <topology evidence="2">Multi-pass membrane protein</topology>
    </subcellularLocation>
</comment>
<dbReference type="SMART" id="SM00304">
    <property type="entry name" value="HAMP"/>
    <property type="match status" value="1"/>
</dbReference>
<dbReference type="SMART" id="SM00387">
    <property type="entry name" value="HATPase_c"/>
    <property type="match status" value="1"/>
</dbReference>
<dbReference type="PROSITE" id="PS50885">
    <property type="entry name" value="HAMP"/>
    <property type="match status" value="1"/>
</dbReference>
<dbReference type="Pfam" id="PF02518">
    <property type="entry name" value="HATPase_c"/>
    <property type="match status" value="1"/>
</dbReference>